<organism evidence="2 3">
    <name type="scientific">Mytilus coruscus</name>
    <name type="common">Sea mussel</name>
    <dbReference type="NCBI Taxonomy" id="42192"/>
    <lineage>
        <taxon>Eukaryota</taxon>
        <taxon>Metazoa</taxon>
        <taxon>Spiralia</taxon>
        <taxon>Lophotrochozoa</taxon>
        <taxon>Mollusca</taxon>
        <taxon>Bivalvia</taxon>
        <taxon>Autobranchia</taxon>
        <taxon>Pteriomorphia</taxon>
        <taxon>Mytilida</taxon>
        <taxon>Mytiloidea</taxon>
        <taxon>Mytilidae</taxon>
        <taxon>Mytilinae</taxon>
        <taxon>Mytilus</taxon>
    </lineage>
</organism>
<dbReference type="AlphaFoldDB" id="A0A6J8CR11"/>
<dbReference type="EMBL" id="CACVKT020005970">
    <property type="protein sequence ID" value="CAC5398968.1"/>
    <property type="molecule type" value="Genomic_DNA"/>
</dbReference>
<protein>
    <submittedName>
        <fullName evidence="2">Uncharacterized protein</fullName>
    </submittedName>
</protein>
<dbReference type="Proteomes" id="UP000507470">
    <property type="component" value="Unassembled WGS sequence"/>
</dbReference>
<feature type="compositionally biased region" description="Polar residues" evidence="1">
    <location>
        <begin position="160"/>
        <end position="169"/>
    </location>
</feature>
<gene>
    <name evidence="2" type="ORF">MCOR_33283</name>
</gene>
<evidence type="ECO:0000313" key="3">
    <source>
        <dbReference type="Proteomes" id="UP000507470"/>
    </source>
</evidence>
<accession>A0A6J8CR11</accession>
<evidence type="ECO:0000313" key="2">
    <source>
        <dbReference type="EMBL" id="CAC5398968.1"/>
    </source>
</evidence>
<dbReference type="OrthoDB" id="6079384at2759"/>
<proteinExistence type="predicted"/>
<feature type="region of interest" description="Disordered" evidence="1">
    <location>
        <begin position="160"/>
        <end position="180"/>
    </location>
</feature>
<keyword evidence="3" id="KW-1185">Reference proteome</keyword>
<reference evidence="2 3" key="1">
    <citation type="submission" date="2020-06" db="EMBL/GenBank/DDBJ databases">
        <authorList>
            <person name="Li R."/>
            <person name="Bekaert M."/>
        </authorList>
    </citation>
    <scope>NUCLEOTIDE SEQUENCE [LARGE SCALE GENOMIC DNA]</scope>
    <source>
        <strain evidence="3">wild</strain>
    </source>
</reference>
<sequence>MKSGFMLYIGSDQDVIVSLVPKFERRKDRDRVLKAAPGKLKDSPYSVYEQFPNEIMERRNIFLPVLKREQRMGKNVKFKEDKLYVNGQRIYPEDVLQMRTQGLHIEKRTKNGKKVKFKEDKLYVNGQRIYPKDVLQMRTQGLQYNRGTYNGRRVNNQNMQVPMDNFSTHPQDRDAQNGST</sequence>
<name>A0A6J8CR11_MYTCO</name>
<feature type="compositionally biased region" description="Basic and acidic residues" evidence="1">
    <location>
        <begin position="170"/>
        <end position="180"/>
    </location>
</feature>
<evidence type="ECO:0000256" key="1">
    <source>
        <dbReference type="SAM" id="MobiDB-lite"/>
    </source>
</evidence>